<protein>
    <recommendedName>
        <fullName evidence="3">Nucleotidyltransferase family protein</fullName>
    </recommendedName>
</protein>
<dbReference type="PANTHER" id="PTHR39166:SF1">
    <property type="entry name" value="BLL1166 PROTEIN"/>
    <property type="match status" value="1"/>
</dbReference>
<evidence type="ECO:0000313" key="1">
    <source>
        <dbReference type="EMBL" id="AQQ55617.1"/>
    </source>
</evidence>
<dbReference type="Proteomes" id="UP000188184">
    <property type="component" value="Plasmid unnamed2"/>
</dbReference>
<dbReference type="Pfam" id="PF06042">
    <property type="entry name" value="NTP_transf_6"/>
    <property type="match status" value="1"/>
</dbReference>
<dbReference type="AlphaFoldDB" id="A0A1Q2L6A6"/>
<geneLocation type="plasmid" evidence="1 2">
    <name>unnamed2</name>
</geneLocation>
<evidence type="ECO:0008006" key="3">
    <source>
        <dbReference type="Google" id="ProtNLM"/>
    </source>
</evidence>
<proteinExistence type="predicted"/>
<evidence type="ECO:0000313" key="2">
    <source>
        <dbReference type="Proteomes" id="UP000188184"/>
    </source>
</evidence>
<dbReference type="OrthoDB" id="1901124at2"/>
<organism evidence="1 2">
    <name type="scientific">Planococcus lenghuensis</name>
    <dbReference type="NCBI Taxonomy" id="2213202"/>
    <lineage>
        <taxon>Bacteria</taxon>
        <taxon>Bacillati</taxon>
        <taxon>Bacillota</taxon>
        <taxon>Bacilli</taxon>
        <taxon>Bacillales</taxon>
        <taxon>Caryophanaceae</taxon>
        <taxon>Planococcus</taxon>
    </lineage>
</organism>
<keyword evidence="1" id="KW-0614">Plasmid</keyword>
<sequence length="186" mass="22037">MMEILKTVQTLNLPDWWVCAGFVRSKIWDTLHEFEERTHLPDIDVFYFDDRNTDEEDEKRLERELKITFPDVPWSVKNEARMHIRNNLSPYASSKDAMAKFPETVTALGVKLDGHSDLMLFVPYGVEDVLNLEVRPTPYYLEGEDRLEIYRNRVASKNWQQIWHKVKVLYPQITGDKNVIQRKNLP</sequence>
<reference evidence="1 2" key="1">
    <citation type="submission" date="2017-02" db="EMBL/GenBank/DDBJ databases">
        <title>The complete genomic sequence of a novel cold adapted crude oil-degrading bacterium Planococcus qaidamina Y42.</title>
        <authorList>
            <person name="Yang R."/>
        </authorList>
    </citation>
    <scope>NUCLEOTIDE SEQUENCE [LARGE SCALE GENOMIC DNA]</scope>
    <source>
        <strain evidence="1 2">Y42</strain>
        <plasmid evidence="1 2">unnamed2</plasmid>
    </source>
</reference>
<dbReference type="InterPro" id="IPR009267">
    <property type="entry name" value="NTP_transf_6"/>
</dbReference>
<dbReference type="RefSeq" id="WP_077591455.1">
    <property type="nucleotide sequence ID" value="NZ_CP019642.1"/>
</dbReference>
<name>A0A1Q2L6A6_9BACL</name>
<dbReference type="KEGG" id="pmar:B0X71_20490"/>
<dbReference type="EMBL" id="CP019642">
    <property type="protein sequence ID" value="AQQ55617.1"/>
    <property type="molecule type" value="Genomic_DNA"/>
</dbReference>
<accession>A0A1Q2L6A6</accession>
<gene>
    <name evidence="1" type="ORF">B0X71_20490</name>
</gene>
<dbReference type="PANTHER" id="PTHR39166">
    <property type="entry name" value="BLL1166 PROTEIN"/>
    <property type="match status" value="1"/>
</dbReference>
<keyword evidence="2" id="KW-1185">Reference proteome</keyword>